<evidence type="ECO:0000313" key="5">
    <source>
        <dbReference type="Proteomes" id="UP000217199"/>
    </source>
</evidence>
<gene>
    <name evidence="4" type="ORF">PNOK_0052700</name>
</gene>
<dbReference type="STRING" id="2282107.A0A286UV43"/>
<name>A0A286UV43_9AGAM</name>
<evidence type="ECO:0000256" key="2">
    <source>
        <dbReference type="SAM" id="Phobius"/>
    </source>
</evidence>
<feature type="transmembrane region" description="Helical" evidence="2">
    <location>
        <begin position="213"/>
        <end position="239"/>
    </location>
</feature>
<proteinExistence type="predicted"/>
<comment type="caution">
    <text evidence="4">The sequence shown here is derived from an EMBL/GenBank/DDBJ whole genome shotgun (WGS) entry which is preliminary data.</text>
</comment>
<feature type="compositionally biased region" description="Low complexity" evidence="1">
    <location>
        <begin position="188"/>
        <end position="198"/>
    </location>
</feature>
<dbReference type="Gene3D" id="2.60.120.260">
    <property type="entry name" value="Galactose-binding domain-like"/>
    <property type="match status" value="1"/>
</dbReference>
<feature type="compositionally biased region" description="Basic and acidic residues" evidence="1">
    <location>
        <begin position="334"/>
        <end position="353"/>
    </location>
</feature>
<keyword evidence="5" id="KW-1185">Reference proteome</keyword>
<sequence length="371" mass="39304">MNEILWLLILVTTCCTARLLNVTIDDTNGDSTNGKKIDYSDGWQQGNGCDACTAKPSPASSAYMGTWHDTTAQPNGTPSSPTNDTIRTASVSFSGIAVYVSCITTGSVSSPDGNSDMTFFVDEVEEGSFEQSPNNNTSYNFGTVVFSITGLSDGVHSLRLEAGHSGVKSLVLLDAIIYTTNAEDIPTISTTSDSSVSTNQPTSQQGSNTRKGALIGAAIGGSIGGVLVIASILGAIVFLRRRRRGKSELGTVIDPYITSEQQVATHIGAGNIGSTSVPKHPKAAPTESSCSSCRDCIYCQVPYTPPPSSDASSTLATVTNRVHTKRMHQAINQSHRESKQKKDQSLPRVDEATSRTQPRPLPIRPSQAGER</sequence>
<evidence type="ECO:0000313" key="4">
    <source>
        <dbReference type="EMBL" id="PAV23459.1"/>
    </source>
</evidence>
<keyword evidence="3" id="KW-0732">Signal</keyword>
<dbReference type="InParanoid" id="A0A286UV43"/>
<dbReference type="OrthoDB" id="3245657at2759"/>
<organism evidence="4 5">
    <name type="scientific">Pyrrhoderma noxium</name>
    <dbReference type="NCBI Taxonomy" id="2282107"/>
    <lineage>
        <taxon>Eukaryota</taxon>
        <taxon>Fungi</taxon>
        <taxon>Dikarya</taxon>
        <taxon>Basidiomycota</taxon>
        <taxon>Agaricomycotina</taxon>
        <taxon>Agaricomycetes</taxon>
        <taxon>Hymenochaetales</taxon>
        <taxon>Hymenochaetaceae</taxon>
        <taxon>Pyrrhoderma</taxon>
    </lineage>
</organism>
<keyword evidence="2" id="KW-1133">Transmembrane helix</keyword>
<dbReference type="EMBL" id="NBII01000001">
    <property type="protein sequence ID" value="PAV23459.1"/>
    <property type="molecule type" value="Genomic_DNA"/>
</dbReference>
<keyword evidence="2" id="KW-0812">Transmembrane</keyword>
<keyword evidence="2" id="KW-0472">Membrane</keyword>
<dbReference type="AlphaFoldDB" id="A0A286UV43"/>
<feature type="chain" id="PRO_5013635481" evidence="3">
    <location>
        <begin position="17"/>
        <end position="371"/>
    </location>
</feature>
<protein>
    <submittedName>
        <fullName evidence="4">Uncharacterized protein</fullName>
    </submittedName>
</protein>
<feature type="region of interest" description="Disordered" evidence="1">
    <location>
        <begin position="188"/>
        <end position="209"/>
    </location>
</feature>
<evidence type="ECO:0000256" key="1">
    <source>
        <dbReference type="SAM" id="MobiDB-lite"/>
    </source>
</evidence>
<feature type="signal peptide" evidence="3">
    <location>
        <begin position="1"/>
        <end position="16"/>
    </location>
</feature>
<feature type="region of interest" description="Disordered" evidence="1">
    <location>
        <begin position="326"/>
        <end position="371"/>
    </location>
</feature>
<accession>A0A286UV43</accession>
<dbReference type="Proteomes" id="UP000217199">
    <property type="component" value="Unassembled WGS sequence"/>
</dbReference>
<evidence type="ECO:0000256" key="3">
    <source>
        <dbReference type="SAM" id="SignalP"/>
    </source>
</evidence>
<feature type="compositionally biased region" description="Polar residues" evidence="1">
    <location>
        <begin position="199"/>
        <end position="209"/>
    </location>
</feature>
<reference evidence="4 5" key="1">
    <citation type="journal article" date="2017" name="Mol. Ecol.">
        <title>Comparative and population genomic landscape of Phellinus noxius: A hypervariable fungus causing root rot in trees.</title>
        <authorList>
            <person name="Chung C.L."/>
            <person name="Lee T.J."/>
            <person name="Akiba M."/>
            <person name="Lee H.H."/>
            <person name="Kuo T.H."/>
            <person name="Liu D."/>
            <person name="Ke H.M."/>
            <person name="Yokoi T."/>
            <person name="Roa M.B."/>
            <person name="Lu M.J."/>
            <person name="Chang Y.Y."/>
            <person name="Ann P.J."/>
            <person name="Tsai J.N."/>
            <person name="Chen C.Y."/>
            <person name="Tzean S.S."/>
            <person name="Ota Y."/>
            <person name="Hattori T."/>
            <person name="Sahashi N."/>
            <person name="Liou R.F."/>
            <person name="Kikuchi T."/>
            <person name="Tsai I.J."/>
        </authorList>
    </citation>
    <scope>NUCLEOTIDE SEQUENCE [LARGE SCALE GENOMIC DNA]</scope>
    <source>
        <strain evidence="4 5">FFPRI411160</strain>
    </source>
</reference>